<comment type="caution">
    <text evidence="1">The sequence shown here is derived from an EMBL/GenBank/DDBJ whole genome shotgun (WGS) entry which is preliminary data.</text>
</comment>
<reference evidence="1 2" key="1">
    <citation type="journal article" date="2019" name="Int. J. Syst. Evol. Microbiol.">
        <title>The Global Catalogue of Microorganisms (GCM) 10K type strain sequencing project: providing services to taxonomists for standard genome sequencing and annotation.</title>
        <authorList>
            <consortium name="The Broad Institute Genomics Platform"/>
            <consortium name="The Broad Institute Genome Sequencing Center for Infectious Disease"/>
            <person name="Wu L."/>
            <person name="Ma J."/>
        </authorList>
    </citation>
    <scope>NUCLEOTIDE SEQUENCE [LARGE SCALE GENOMIC DNA]</scope>
    <source>
        <strain evidence="1 2">RDMS1</strain>
    </source>
</reference>
<organism evidence="1 2">
    <name type="scientific">Halocatena marina</name>
    <dbReference type="NCBI Taxonomy" id="2934937"/>
    <lineage>
        <taxon>Archaea</taxon>
        <taxon>Methanobacteriati</taxon>
        <taxon>Methanobacteriota</taxon>
        <taxon>Stenosarchaea group</taxon>
        <taxon>Halobacteria</taxon>
        <taxon>Halobacteriales</taxon>
        <taxon>Natronomonadaceae</taxon>
        <taxon>Halocatena</taxon>
    </lineage>
</organism>
<accession>A0ABD5YS95</accession>
<dbReference type="AlphaFoldDB" id="A0ABD5YS95"/>
<evidence type="ECO:0000313" key="2">
    <source>
        <dbReference type="Proteomes" id="UP001596417"/>
    </source>
</evidence>
<name>A0ABD5YS95_9EURY</name>
<protein>
    <submittedName>
        <fullName evidence="1">Uncharacterized protein</fullName>
    </submittedName>
</protein>
<dbReference type="Proteomes" id="UP001596417">
    <property type="component" value="Unassembled WGS sequence"/>
</dbReference>
<gene>
    <name evidence="1" type="ORF">ACFQL7_09690</name>
</gene>
<dbReference type="EMBL" id="JBHTAX010000001">
    <property type="protein sequence ID" value="MFC7190096.1"/>
    <property type="molecule type" value="Genomic_DNA"/>
</dbReference>
<keyword evidence="2" id="KW-1185">Reference proteome</keyword>
<evidence type="ECO:0000313" key="1">
    <source>
        <dbReference type="EMBL" id="MFC7190096.1"/>
    </source>
</evidence>
<dbReference type="RefSeq" id="WP_390205430.1">
    <property type="nucleotide sequence ID" value="NZ_JBHSZC010000001.1"/>
</dbReference>
<proteinExistence type="predicted"/>
<sequence>MNRQGQQTPLRHCPSIRGLPITRAIGSILVPASPLRPSIHIGHRSLVGLGWRHHRGPSFTEEQTLRQRDDWPRGTVNRTYACEHTRLVTGQEAVLGHSWKIVRAPLRNV</sequence>